<dbReference type="Gene3D" id="2.60.40.1970">
    <property type="entry name" value="YEATS domain"/>
    <property type="match status" value="1"/>
</dbReference>
<dbReference type="PROSITE" id="PS51037">
    <property type="entry name" value="YEATS"/>
    <property type="match status" value="1"/>
</dbReference>
<evidence type="ECO:0000256" key="2">
    <source>
        <dbReference type="PROSITE-ProRule" id="PRU00376"/>
    </source>
</evidence>
<feature type="domain" description="YEATS" evidence="5">
    <location>
        <begin position="1"/>
        <end position="113"/>
    </location>
</feature>
<dbReference type="Gene3D" id="3.40.250.10">
    <property type="entry name" value="Rhodanese-like domain"/>
    <property type="match status" value="1"/>
</dbReference>
<feature type="region of interest" description="Disordered" evidence="3">
    <location>
        <begin position="99"/>
        <end position="169"/>
    </location>
</feature>
<dbReference type="Pfam" id="PF03366">
    <property type="entry name" value="YEATS"/>
    <property type="match status" value="1"/>
</dbReference>
<dbReference type="AlphaFoldDB" id="A0AAD5DTT1"/>
<protein>
    <recommendedName>
        <fullName evidence="8">Protein-tyrosine-phosphatase</fullName>
    </recommendedName>
</protein>
<dbReference type="SMART" id="SM00450">
    <property type="entry name" value="RHOD"/>
    <property type="match status" value="1"/>
</dbReference>
<evidence type="ECO:0000256" key="3">
    <source>
        <dbReference type="SAM" id="MobiDB-lite"/>
    </source>
</evidence>
<dbReference type="InterPro" id="IPR036873">
    <property type="entry name" value="Rhodanese-like_dom_sf"/>
</dbReference>
<name>A0AAD5DTT1_9CHLO</name>
<organism evidence="6 7">
    <name type="scientific">Chlorella ohadii</name>
    <dbReference type="NCBI Taxonomy" id="2649997"/>
    <lineage>
        <taxon>Eukaryota</taxon>
        <taxon>Viridiplantae</taxon>
        <taxon>Chlorophyta</taxon>
        <taxon>core chlorophytes</taxon>
        <taxon>Trebouxiophyceae</taxon>
        <taxon>Chlorellales</taxon>
        <taxon>Chlorellaceae</taxon>
        <taxon>Chlorella clade</taxon>
        <taxon>Chlorella</taxon>
    </lineage>
</organism>
<gene>
    <name evidence="6" type="ORF">COHA_004003</name>
</gene>
<dbReference type="Proteomes" id="UP001205105">
    <property type="component" value="Unassembled WGS sequence"/>
</dbReference>
<feature type="region of interest" description="Disordered" evidence="3">
    <location>
        <begin position="180"/>
        <end position="199"/>
    </location>
</feature>
<evidence type="ECO:0000256" key="1">
    <source>
        <dbReference type="ARBA" id="ARBA00023242"/>
    </source>
</evidence>
<evidence type="ECO:0008006" key="8">
    <source>
        <dbReference type="Google" id="ProtNLM"/>
    </source>
</evidence>
<proteinExistence type="predicted"/>
<dbReference type="GO" id="GO:0005737">
    <property type="term" value="C:cytoplasm"/>
    <property type="evidence" value="ECO:0007669"/>
    <property type="project" value="TreeGrafter"/>
</dbReference>
<feature type="domain" description="Rhodanese" evidence="4">
    <location>
        <begin position="241"/>
        <end position="338"/>
    </location>
</feature>
<dbReference type="GO" id="GO:0004725">
    <property type="term" value="F:protein tyrosine phosphatase activity"/>
    <property type="evidence" value="ECO:0007669"/>
    <property type="project" value="TreeGrafter"/>
</dbReference>
<evidence type="ECO:0000313" key="7">
    <source>
        <dbReference type="Proteomes" id="UP001205105"/>
    </source>
</evidence>
<keyword evidence="7" id="KW-1185">Reference proteome</keyword>
<feature type="compositionally biased region" description="Polar residues" evidence="3">
    <location>
        <begin position="185"/>
        <end position="199"/>
    </location>
</feature>
<dbReference type="GO" id="GO:0005634">
    <property type="term" value="C:nucleus"/>
    <property type="evidence" value="ECO:0007669"/>
    <property type="project" value="UniProtKB-SubCell"/>
</dbReference>
<keyword evidence="1 2" id="KW-0539">Nucleus</keyword>
<evidence type="ECO:0000313" key="6">
    <source>
        <dbReference type="EMBL" id="KAI7842363.1"/>
    </source>
</evidence>
<dbReference type="PANTHER" id="PTHR10828">
    <property type="entry name" value="M-PHASE INDUCER PHOSPHATASE DUAL SPECIFICITY PHOSPHATASE CDC25"/>
    <property type="match status" value="1"/>
</dbReference>
<accession>A0AAD5DTT1</accession>
<evidence type="ECO:0000259" key="5">
    <source>
        <dbReference type="PROSITE" id="PS51037"/>
    </source>
</evidence>
<feature type="compositionally biased region" description="Basic and acidic residues" evidence="3">
    <location>
        <begin position="160"/>
        <end position="169"/>
    </location>
</feature>
<dbReference type="PROSITE" id="PS50206">
    <property type="entry name" value="RHODANESE_3"/>
    <property type="match status" value="1"/>
</dbReference>
<dbReference type="SUPFAM" id="SSF52821">
    <property type="entry name" value="Rhodanese/Cell cycle control phosphatase"/>
    <property type="match status" value="1"/>
</dbReference>
<comment type="subcellular location">
    <subcellularLocation>
        <location evidence="2">Nucleus</location>
    </subcellularLocation>
</comment>
<dbReference type="InterPro" id="IPR001763">
    <property type="entry name" value="Rhodanese-like_dom"/>
</dbReference>
<feature type="compositionally biased region" description="Acidic residues" evidence="3">
    <location>
        <begin position="134"/>
        <end position="156"/>
    </location>
</feature>
<dbReference type="InterPro" id="IPR055129">
    <property type="entry name" value="YEATS_dom"/>
</dbReference>
<dbReference type="PANTHER" id="PTHR10828:SF38">
    <property type="entry name" value="ARSENICAL-RESISTANCE PROTEIN 2-RELATED"/>
    <property type="match status" value="1"/>
</dbReference>
<sequence>MQTPTQHMTSLPCSLLGAEEEAVYIERVVVHLHPTFRPSTLNLTQPPFAVRRLGWGYFVIRADVIFKPEWGHETLALQWMLDFENQGSMRQIDLELEHQPAPSPTLGRAPAAEPAGPPTAGGGGAAADAGASSDDFEGEDSEEGSEEDSEEEDEEAGSGSDHEFGERGGDYDLSRFLRTGWRESPPTSASEGDPASSTLATGRHHCACAALRPPAVATMACASAVTVLAPARVKALLRGPNNDRVCVIDVRDADFAGGHIRGAVNVVAETFEDNVLVDRVVSRFCRGMEVVIVHCYLSQQRGPYCAQRLAERLEAQGCSEPEICVMAGGWKRFRRELEVQDFELVEDFD</sequence>
<dbReference type="InterPro" id="IPR038704">
    <property type="entry name" value="YEAST_sf"/>
</dbReference>
<comment type="caution">
    <text evidence="6">The sequence shown here is derived from an EMBL/GenBank/DDBJ whole genome shotgun (WGS) entry which is preliminary data.</text>
</comment>
<evidence type="ECO:0000259" key="4">
    <source>
        <dbReference type="PROSITE" id="PS50206"/>
    </source>
</evidence>
<dbReference type="Pfam" id="PF00581">
    <property type="entry name" value="Rhodanese"/>
    <property type="match status" value="1"/>
</dbReference>
<reference evidence="6" key="1">
    <citation type="submission" date="2020-11" db="EMBL/GenBank/DDBJ databases">
        <title>Chlorella ohadii genome sequencing and assembly.</title>
        <authorList>
            <person name="Murik O."/>
            <person name="Treves H."/>
            <person name="Kedem I."/>
            <person name="Shotland Y."/>
            <person name="Kaplan A."/>
        </authorList>
    </citation>
    <scope>NUCLEOTIDE SEQUENCE</scope>
    <source>
        <strain evidence="6">1</strain>
    </source>
</reference>
<dbReference type="EMBL" id="JADXDR010000053">
    <property type="protein sequence ID" value="KAI7842363.1"/>
    <property type="molecule type" value="Genomic_DNA"/>
</dbReference>